<evidence type="ECO:0000313" key="5">
    <source>
        <dbReference type="Proteomes" id="UP000275024"/>
    </source>
</evidence>
<dbReference type="Pfam" id="PF04087">
    <property type="entry name" value="DUF389"/>
    <property type="match status" value="1"/>
</dbReference>
<reference evidence="4 5" key="1">
    <citation type="submission" date="2018-09" db="EMBL/GenBank/DDBJ databases">
        <title>Streptomyces sp. nov. DS1-2, an endophytic actinomycete isolated from roots of Dendrobium scabrilingue.</title>
        <authorList>
            <person name="Kuncharoen N."/>
            <person name="Kudo T."/>
            <person name="Ohkuma M."/>
            <person name="Yuki M."/>
            <person name="Tanasupawat S."/>
        </authorList>
    </citation>
    <scope>NUCLEOTIDE SEQUENCE [LARGE SCALE GENOMIC DNA]</scope>
    <source>
        <strain evidence="2 5">AZ1-7</strain>
        <strain evidence="3 4">DS1-2</strain>
    </source>
</reference>
<dbReference type="Proteomes" id="UP000275024">
    <property type="component" value="Unassembled WGS sequence"/>
</dbReference>
<evidence type="ECO:0000313" key="4">
    <source>
        <dbReference type="Proteomes" id="UP000268652"/>
    </source>
</evidence>
<feature type="transmembrane region" description="Helical" evidence="1">
    <location>
        <begin position="174"/>
        <end position="200"/>
    </location>
</feature>
<keyword evidence="1" id="KW-0812">Transmembrane</keyword>
<protein>
    <submittedName>
        <fullName evidence="2">DUF389 domain-containing protein</fullName>
    </submittedName>
</protein>
<dbReference type="AlphaFoldDB" id="A0A3A9VV04"/>
<proteinExistence type="predicted"/>
<dbReference type="Proteomes" id="UP000268652">
    <property type="component" value="Unassembled WGS sequence"/>
</dbReference>
<dbReference type="InterPro" id="IPR005240">
    <property type="entry name" value="DUF389"/>
</dbReference>
<dbReference type="OrthoDB" id="8061853at2"/>
<feature type="transmembrane region" description="Helical" evidence="1">
    <location>
        <begin position="139"/>
        <end position="162"/>
    </location>
</feature>
<evidence type="ECO:0000256" key="1">
    <source>
        <dbReference type="SAM" id="Phobius"/>
    </source>
</evidence>
<evidence type="ECO:0000313" key="3">
    <source>
        <dbReference type="EMBL" id="RKN14860.1"/>
    </source>
</evidence>
<evidence type="ECO:0000313" key="2">
    <source>
        <dbReference type="EMBL" id="RKN04352.1"/>
    </source>
</evidence>
<dbReference type="EMBL" id="RBDX01000037">
    <property type="protein sequence ID" value="RKN04352.1"/>
    <property type="molecule type" value="Genomic_DNA"/>
</dbReference>
<name>A0A3A9VV04_9ACTN</name>
<accession>A0A3A9VV04</accession>
<feature type="transmembrane region" description="Helical" evidence="1">
    <location>
        <begin position="114"/>
        <end position="133"/>
    </location>
</feature>
<feature type="transmembrane region" description="Helical" evidence="1">
    <location>
        <begin position="220"/>
        <end position="238"/>
    </location>
</feature>
<sequence length="315" mass="32729">MLQMRLITPAERTEDVVALLRRTVGTAHLMVLPGVAQEPVGDVVLCDVAREAADALIGHLRALGLSDDGAIIVDNVDLSLSTRSARAERDAPGEGVDAVLWEAMDEATQGESRLSVTWLAFLVVATMLAASGVMLDSAILLVGAMAVGPEFGPLAGICTSVAMWTPRRAVRPVVALLVGFPLAALLTCAFALLMDVFGLFSKAMFEGPHPASQFVWRPDAMSFVVAALAGIAGILSLTSAKAGMLVGVAISVTTVPAAGHAALALGYGHFADARGSMTQLGLNLLGILIAGTLTLLAQKLYWARKRLVPVATPNA</sequence>
<feature type="transmembrane region" description="Helical" evidence="1">
    <location>
        <begin position="280"/>
        <end position="297"/>
    </location>
</feature>
<feature type="transmembrane region" description="Helical" evidence="1">
    <location>
        <begin position="245"/>
        <end position="268"/>
    </location>
</feature>
<dbReference type="PANTHER" id="PTHR20992">
    <property type="entry name" value="AT15442P-RELATED"/>
    <property type="match status" value="1"/>
</dbReference>
<gene>
    <name evidence="3" type="ORF">D7318_28400</name>
    <name evidence="2" type="ORF">D7319_28645</name>
</gene>
<keyword evidence="1" id="KW-1133">Transmembrane helix</keyword>
<keyword evidence="4" id="KW-1185">Reference proteome</keyword>
<organism evidence="2 5">
    <name type="scientific">Streptomyces radicis</name>
    <dbReference type="NCBI Taxonomy" id="1750517"/>
    <lineage>
        <taxon>Bacteria</taxon>
        <taxon>Bacillati</taxon>
        <taxon>Actinomycetota</taxon>
        <taxon>Actinomycetes</taxon>
        <taxon>Kitasatosporales</taxon>
        <taxon>Streptomycetaceae</taxon>
        <taxon>Streptomyces</taxon>
    </lineage>
</organism>
<comment type="caution">
    <text evidence="2">The sequence shown here is derived from an EMBL/GenBank/DDBJ whole genome shotgun (WGS) entry which is preliminary data.</text>
</comment>
<keyword evidence="1" id="KW-0472">Membrane</keyword>
<dbReference type="EMBL" id="RBDY01000036">
    <property type="protein sequence ID" value="RKN14860.1"/>
    <property type="molecule type" value="Genomic_DNA"/>
</dbReference>
<dbReference type="PANTHER" id="PTHR20992:SF9">
    <property type="entry name" value="AT15442P-RELATED"/>
    <property type="match status" value="1"/>
</dbReference>
<dbReference type="RefSeq" id="WP_120700150.1">
    <property type="nucleotide sequence ID" value="NZ_RBDX01000037.1"/>
</dbReference>